<proteinExistence type="predicted"/>
<organism evidence="1 2">
    <name type="scientific">Pseudomonas syringae</name>
    <dbReference type="NCBI Taxonomy" id="317"/>
    <lineage>
        <taxon>Bacteria</taxon>
        <taxon>Pseudomonadati</taxon>
        <taxon>Pseudomonadota</taxon>
        <taxon>Gammaproteobacteria</taxon>
        <taxon>Pseudomonadales</taxon>
        <taxon>Pseudomonadaceae</taxon>
        <taxon>Pseudomonas</taxon>
    </lineage>
</organism>
<name>A0A085V986_PSESX</name>
<accession>A0A085V986</accession>
<dbReference type="Proteomes" id="UP000028631">
    <property type="component" value="Unassembled WGS sequence"/>
</dbReference>
<dbReference type="EMBL" id="JPQU01000078">
    <property type="protein sequence ID" value="KFE51999.1"/>
    <property type="molecule type" value="Genomic_DNA"/>
</dbReference>
<comment type="caution">
    <text evidence="1">The sequence shown here is derived from an EMBL/GenBank/DDBJ whole genome shotgun (WGS) entry which is preliminary data.</text>
</comment>
<sequence length="81" mass="9206">MSRQVPMTCVNKAQWRLAIRVMERIKQPAAFDPSNMSHRRSSELIRWTIRNAIMPLNNFFRNLFAAYACAASGCDAGESEA</sequence>
<keyword evidence="2" id="KW-1185">Reference proteome</keyword>
<evidence type="ECO:0000313" key="1">
    <source>
        <dbReference type="EMBL" id="KFE51999.1"/>
    </source>
</evidence>
<gene>
    <name evidence="1" type="ORF">IV01_23030</name>
</gene>
<dbReference type="AlphaFoldDB" id="A0A085V986"/>
<evidence type="ECO:0000313" key="2">
    <source>
        <dbReference type="Proteomes" id="UP000028631"/>
    </source>
</evidence>
<dbReference type="PATRIC" id="fig|317.175.peg.4803"/>
<reference evidence="1 2" key="1">
    <citation type="submission" date="2014-07" db="EMBL/GenBank/DDBJ databases">
        <title>Draft Genome Sequences of Environmental Pseudomonas syringae strains.</title>
        <authorList>
            <person name="Baltrus D.A."/>
            <person name="Berge O."/>
            <person name="Morris C."/>
        </authorList>
    </citation>
    <scope>NUCLEOTIDE SEQUENCE [LARGE SCALE GENOMIC DNA]</scope>
    <source>
        <strain evidence="1 2">GAW0119</strain>
    </source>
</reference>
<protein>
    <submittedName>
        <fullName evidence="1">Uncharacterized protein</fullName>
    </submittedName>
</protein>
<dbReference type="RefSeq" id="WP_032631203.1">
    <property type="nucleotide sequence ID" value="NZ_JPQU01000078.1"/>
</dbReference>